<dbReference type="EMBL" id="ML979135">
    <property type="protein sequence ID" value="KAF1916779.1"/>
    <property type="molecule type" value="Genomic_DNA"/>
</dbReference>
<dbReference type="Proteomes" id="UP000800096">
    <property type="component" value="Unassembled WGS sequence"/>
</dbReference>
<evidence type="ECO:0000313" key="1">
    <source>
        <dbReference type="EMBL" id="KAF1916779.1"/>
    </source>
</evidence>
<keyword evidence="2" id="KW-1185">Reference proteome</keyword>
<evidence type="ECO:0000313" key="2">
    <source>
        <dbReference type="Proteomes" id="UP000800096"/>
    </source>
</evidence>
<gene>
    <name evidence="1" type="ORF">BDU57DRAFT_517075</name>
</gene>
<name>A0A6A5QMV2_AMPQU</name>
<proteinExistence type="predicted"/>
<dbReference type="AlphaFoldDB" id="A0A6A5QMV2"/>
<accession>A0A6A5QMV2</accession>
<reference evidence="1" key="1">
    <citation type="journal article" date="2020" name="Stud. Mycol.">
        <title>101 Dothideomycetes genomes: a test case for predicting lifestyles and emergence of pathogens.</title>
        <authorList>
            <person name="Haridas S."/>
            <person name="Albert R."/>
            <person name="Binder M."/>
            <person name="Bloem J."/>
            <person name="Labutti K."/>
            <person name="Salamov A."/>
            <person name="Andreopoulos B."/>
            <person name="Baker S."/>
            <person name="Barry K."/>
            <person name="Bills G."/>
            <person name="Bluhm B."/>
            <person name="Cannon C."/>
            <person name="Castanera R."/>
            <person name="Culley D."/>
            <person name="Daum C."/>
            <person name="Ezra D."/>
            <person name="Gonzalez J."/>
            <person name="Henrissat B."/>
            <person name="Kuo A."/>
            <person name="Liang C."/>
            <person name="Lipzen A."/>
            <person name="Lutzoni F."/>
            <person name="Magnuson J."/>
            <person name="Mondo S."/>
            <person name="Nolan M."/>
            <person name="Ohm R."/>
            <person name="Pangilinan J."/>
            <person name="Park H.-J."/>
            <person name="Ramirez L."/>
            <person name="Alfaro M."/>
            <person name="Sun H."/>
            <person name="Tritt A."/>
            <person name="Yoshinaga Y."/>
            <person name="Zwiers L.-H."/>
            <person name="Turgeon B."/>
            <person name="Goodwin S."/>
            <person name="Spatafora J."/>
            <person name="Crous P."/>
            <person name="Grigoriev I."/>
        </authorList>
    </citation>
    <scope>NUCLEOTIDE SEQUENCE</scope>
    <source>
        <strain evidence="1">HMLAC05119</strain>
    </source>
</reference>
<protein>
    <submittedName>
        <fullName evidence="1">Uncharacterized protein</fullName>
    </submittedName>
</protein>
<organism evidence="1 2">
    <name type="scientific">Ampelomyces quisqualis</name>
    <name type="common">Powdery mildew agent</name>
    <dbReference type="NCBI Taxonomy" id="50730"/>
    <lineage>
        <taxon>Eukaryota</taxon>
        <taxon>Fungi</taxon>
        <taxon>Dikarya</taxon>
        <taxon>Ascomycota</taxon>
        <taxon>Pezizomycotina</taxon>
        <taxon>Dothideomycetes</taxon>
        <taxon>Pleosporomycetidae</taxon>
        <taxon>Pleosporales</taxon>
        <taxon>Pleosporineae</taxon>
        <taxon>Phaeosphaeriaceae</taxon>
        <taxon>Ampelomyces</taxon>
    </lineage>
</organism>
<sequence length="90" mass="10186">MYNYLPLYLDNLPFTYQSFHRRRGTGICAWRGRSRAALRPTRRQETDSGMVKIWVLFACVADSLSVGRDAASLTCVLTPVFLSLCVRAVV</sequence>